<gene>
    <name evidence="3" type="ORF">LTR09_003319</name>
</gene>
<protein>
    <submittedName>
        <fullName evidence="3">Uncharacterized protein</fullName>
    </submittedName>
</protein>
<evidence type="ECO:0000313" key="3">
    <source>
        <dbReference type="EMBL" id="KAK3056083.1"/>
    </source>
</evidence>
<dbReference type="GO" id="GO:0005886">
    <property type="term" value="C:plasma membrane"/>
    <property type="evidence" value="ECO:0007669"/>
    <property type="project" value="TreeGrafter"/>
</dbReference>
<reference evidence="3" key="1">
    <citation type="submission" date="2023-04" db="EMBL/GenBank/DDBJ databases">
        <title>Black Yeasts Isolated from many extreme environments.</title>
        <authorList>
            <person name="Coleine C."/>
            <person name="Stajich J.E."/>
            <person name="Selbmann L."/>
        </authorList>
    </citation>
    <scope>NUCLEOTIDE SEQUENCE</scope>
    <source>
        <strain evidence="3">CCFEE 5312</strain>
    </source>
</reference>
<keyword evidence="2" id="KW-0812">Transmembrane</keyword>
<dbReference type="AlphaFoldDB" id="A0AAJ0LUI4"/>
<sequence>MSTELLARHIQDHNEANTTLKPFWGYASRVLPCSSDEGTCEYLDAVYSMHATSMTYTFILWGVLLGIVVAWVTIRGWRMGGPIQSVGSSFDSLCDAMSRAKRQYLLFDTPITWLFGRVSRLQVMVLACFSGYLLIFSLVGITYRTWITPVEDTNVNNTRTGLGGWSDRIGALAYALTPFTILLSNRESVLSLLTGIPYQHFNFLHR</sequence>
<proteinExistence type="predicted"/>
<dbReference type="EMBL" id="JAWDJX010000007">
    <property type="protein sequence ID" value="KAK3056083.1"/>
    <property type="molecule type" value="Genomic_DNA"/>
</dbReference>
<dbReference type="PANTHER" id="PTHR32361:SF3">
    <property type="entry name" value="REDUCTASE, PUTATIVE (AFU_ORTHOLOGUE AFUA_6G13750)-RELATED"/>
    <property type="match status" value="1"/>
</dbReference>
<keyword evidence="1" id="KW-0813">Transport</keyword>
<keyword evidence="4" id="KW-1185">Reference proteome</keyword>
<keyword evidence="2" id="KW-1133">Transmembrane helix</keyword>
<dbReference type="GO" id="GO:0006826">
    <property type="term" value="P:iron ion transport"/>
    <property type="evidence" value="ECO:0007669"/>
    <property type="project" value="TreeGrafter"/>
</dbReference>
<dbReference type="InterPro" id="IPR051410">
    <property type="entry name" value="Ferric/Cupric_Reductase"/>
</dbReference>
<accession>A0AAJ0LUI4</accession>
<feature type="transmembrane region" description="Helical" evidence="2">
    <location>
        <begin position="123"/>
        <end position="146"/>
    </location>
</feature>
<name>A0AAJ0LUI4_9PEZI</name>
<organism evidence="3 4">
    <name type="scientific">Extremus antarcticus</name>
    <dbReference type="NCBI Taxonomy" id="702011"/>
    <lineage>
        <taxon>Eukaryota</taxon>
        <taxon>Fungi</taxon>
        <taxon>Dikarya</taxon>
        <taxon>Ascomycota</taxon>
        <taxon>Pezizomycotina</taxon>
        <taxon>Dothideomycetes</taxon>
        <taxon>Dothideomycetidae</taxon>
        <taxon>Mycosphaerellales</taxon>
        <taxon>Extremaceae</taxon>
        <taxon>Extremus</taxon>
    </lineage>
</organism>
<dbReference type="Proteomes" id="UP001271007">
    <property type="component" value="Unassembled WGS sequence"/>
</dbReference>
<evidence type="ECO:0000256" key="1">
    <source>
        <dbReference type="ARBA" id="ARBA00022448"/>
    </source>
</evidence>
<feature type="transmembrane region" description="Helical" evidence="2">
    <location>
        <begin position="54"/>
        <end position="74"/>
    </location>
</feature>
<evidence type="ECO:0000256" key="2">
    <source>
        <dbReference type="SAM" id="Phobius"/>
    </source>
</evidence>
<comment type="caution">
    <text evidence="3">The sequence shown here is derived from an EMBL/GenBank/DDBJ whole genome shotgun (WGS) entry which is preliminary data.</text>
</comment>
<dbReference type="PANTHER" id="PTHR32361">
    <property type="entry name" value="FERRIC/CUPRIC REDUCTASE TRANSMEMBRANE COMPONENT"/>
    <property type="match status" value="1"/>
</dbReference>
<evidence type="ECO:0000313" key="4">
    <source>
        <dbReference type="Proteomes" id="UP001271007"/>
    </source>
</evidence>
<keyword evidence="2" id="KW-0472">Membrane</keyword>
<dbReference type="GO" id="GO:0015677">
    <property type="term" value="P:copper ion import"/>
    <property type="evidence" value="ECO:0007669"/>
    <property type="project" value="TreeGrafter"/>
</dbReference>
<dbReference type="GO" id="GO:0000293">
    <property type="term" value="F:ferric-chelate reductase activity"/>
    <property type="evidence" value="ECO:0007669"/>
    <property type="project" value="TreeGrafter"/>
</dbReference>
<dbReference type="GO" id="GO:0006879">
    <property type="term" value="P:intracellular iron ion homeostasis"/>
    <property type="evidence" value="ECO:0007669"/>
    <property type="project" value="TreeGrafter"/>
</dbReference>